<dbReference type="Pfam" id="PF24553">
    <property type="entry name" value="Rv0428c_C"/>
    <property type="match status" value="1"/>
</dbReference>
<comment type="caution">
    <text evidence="2">The sequence shown here is derived from an EMBL/GenBank/DDBJ whole genome shotgun (WGS) entry which is preliminary data.</text>
</comment>
<dbReference type="EMBL" id="SHKR01000013">
    <property type="protein sequence ID" value="RZU13944.1"/>
    <property type="molecule type" value="Genomic_DNA"/>
</dbReference>
<dbReference type="GO" id="GO:0016747">
    <property type="term" value="F:acyltransferase activity, transferring groups other than amino-acyl groups"/>
    <property type="evidence" value="ECO:0007669"/>
    <property type="project" value="InterPro"/>
</dbReference>
<sequence>MIAEARMDSLMNQAWPAADNTELDGWLVRRNAGVTLRANSVLPANAPFDVHKALDYVENLYAAHDITPSFQISPAVQPSDLDVHLEARGYAVRNPTLVQCAALPDVLAKLPVTADEVNISTTPSAAWMDCWWSVDGRGGAANRATAEQILARGKALYATVPDGEHAKAIGRLALVDDTAGLYCLAVDERFRRQGLASAVIRGLLQAATAKWVWLSVLEDNVPARTLYDNLGFRTVSRYHYRVKA</sequence>
<keyword evidence="3" id="KW-1185">Reference proteome</keyword>
<dbReference type="RefSeq" id="WP_130446146.1">
    <property type="nucleotide sequence ID" value="NZ_SHKR01000013.1"/>
</dbReference>
<feature type="domain" description="N-acetyltransferase" evidence="1">
    <location>
        <begin position="117"/>
        <end position="244"/>
    </location>
</feature>
<dbReference type="Proteomes" id="UP000292027">
    <property type="component" value="Unassembled WGS sequence"/>
</dbReference>
<reference evidence="2 3" key="1">
    <citation type="journal article" date="2015" name="Stand. Genomic Sci.">
        <title>Genomic Encyclopedia of Bacterial and Archaeal Type Strains, Phase III: the genomes of soil and plant-associated and newly described type strains.</title>
        <authorList>
            <person name="Whitman W.B."/>
            <person name="Woyke T."/>
            <person name="Klenk H.P."/>
            <person name="Zhou Y."/>
            <person name="Lilburn T.G."/>
            <person name="Beck B.J."/>
            <person name="De Vos P."/>
            <person name="Vandamme P."/>
            <person name="Eisen J.A."/>
            <person name="Garrity G."/>
            <person name="Hugenholtz P."/>
            <person name="Kyrpides N.C."/>
        </authorList>
    </citation>
    <scope>NUCLEOTIDE SEQUENCE [LARGE SCALE GENOMIC DNA]</scope>
    <source>
        <strain evidence="2 3">VKM Ac-2540</strain>
    </source>
</reference>
<protein>
    <submittedName>
        <fullName evidence="2">FR47-like protein</fullName>
    </submittedName>
</protein>
<proteinExistence type="predicted"/>
<dbReference type="AlphaFoldDB" id="A0A4Q7WU64"/>
<organism evidence="2 3">
    <name type="scientific">Kribbella rubisoli</name>
    <dbReference type="NCBI Taxonomy" id="3075929"/>
    <lineage>
        <taxon>Bacteria</taxon>
        <taxon>Bacillati</taxon>
        <taxon>Actinomycetota</taxon>
        <taxon>Actinomycetes</taxon>
        <taxon>Propionibacteriales</taxon>
        <taxon>Kribbellaceae</taxon>
        <taxon>Kribbella</taxon>
    </lineage>
</organism>
<dbReference type="OrthoDB" id="9775595at2"/>
<dbReference type="InterPro" id="IPR016181">
    <property type="entry name" value="Acyl_CoA_acyltransferase"/>
</dbReference>
<dbReference type="CDD" id="cd04301">
    <property type="entry name" value="NAT_SF"/>
    <property type="match status" value="1"/>
</dbReference>
<dbReference type="InterPro" id="IPR000182">
    <property type="entry name" value="GNAT_dom"/>
</dbReference>
<evidence type="ECO:0000313" key="3">
    <source>
        <dbReference type="Proteomes" id="UP000292027"/>
    </source>
</evidence>
<dbReference type="PROSITE" id="PS51186">
    <property type="entry name" value="GNAT"/>
    <property type="match status" value="1"/>
</dbReference>
<dbReference type="Gene3D" id="3.40.630.30">
    <property type="match status" value="1"/>
</dbReference>
<evidence type="ECO:0000259" key="1">
    <source>
        <dbReference type="PROSITE" id="PS51186"/>
    </source>
</evidence>
<evidence type="ECO:0000313" key="2">
    <source>
        <dbReference type="EMBL" id="RZU13944.1"/>
    </source>
</evidence>
<gene>
    <name evidence="2" type="ORF">EV645_4801</name>
</gene>
<dbReference type="SUPFAM" id="SSF55729">
    <property type="entry name" value="Acyl-CoA N-acyltransferases (Nat)"/>
    <property type="match status" value="1"/>
</dbReference>
<name>A0A4Q7WU64_9ACTN</name>
<dbReference type="InterPro" id="IPR056935">
    <property type="entry name" value="Rv0428c-like_C"/>
</dbReference>
<accession>A0A4Q7WU64</accession>